<feature type="region of interest" description="Disordered" evidence="1">
    <location>
        <begin position="54"/>
        <end position="76"/>
    </location>
</feature>
<feature type="region of interest" description="Disordered" evidence="1">
    <location>
        <begin position="1"/>
        <end position="27"/>
    </location>
</feature>
<feature type="compositionally biased region" description="Low complexity" evidence="1">
    <location>
        <begin position="60"/>
        <end position="76"/>
    </location>
</feature>
<dbReference type="AlphaFoldDB" id="A0AAD4DX91"/>
<evidence type="ECO:0000313" key="3">
    <source>
        <dbReference type="Proteomes" id="UP001195769"/>
    </source>
</evidence>
<gene>
    <name evidence="2" type="ORF">F5891DRAFT_1195427</name>
</gene>
<protein>
    <submittedName>
        <fullName evidence="2">Uncharacterized protein</fullName>
    </submittedName>
</protein>
<keyword evidence="3" id="KW-1185">Reference proteome</keyword>
<sequence length="124" mass="13526">MQVVSQRITTRTKTTWESTETETETERICTTDTEAKQVITGPSNLLILNSHVEAQAQGIPERPSSPASESTSLSSETATFFVDNAAAPLMPTSSHSSDELWVQVEDLSDLSALVDRIELRDSSV</sequence>
<proteinExistence type="predicted"/>
<dbReference type="EMBL" id="JABBWK010000082">
    <property type="protein sequence ID" value="KAG1894288.1"/>
    <property type="molecule type" value="Genomic_DNA"/>
</dbReference>
<feature type="compositionally biased region" description="Low complexity" evidence="1">
    <location>
        <begin position="9"/>
        <end position="18"/>
    </location>
</feature>
<dbReference type="Proteomes" id="UP001195769">
    <property type="component" value="Unassembled WGS sequence"/>
</dbReference>
<evidence type="ECO:0000256" key="1">
    <source>
        <dbReference type="SAM" id="MobiDB-lite"/>
    </source>
</evidence>
<dbReference type="RefSeq" id="XP_041219864.1">
    <property type="nucleotide sequence ID" value="XM_041368122.1"/>
</dbReference>
<dbReference type="GeneID" id="64662420"/>
<name>A0AAD4DX91_9AGAM</name>
<comment type="caution">
    <text evidence="2">The sequence shown here is derived from an EMBL/GenBank/DDBJ whole genome shotgun (WGS) entry which is preliminary data.</text>
</comment>
<organism evidence="2 3">
    <name type="scientific">Suillus fuscotomentosus</name>
    <dbReference type="NCBI Taxonomy" id="1912939"/>
    <lineage>
        <taxon>Eukaryota</taxon>
        <taxon>Fungi</taxon>
        <taxon>Dikarya</taxon>
        <taxon>Basidiomycota</taxon>
        <taxon>Agaricomycotina</taxon>
        <taxon>Agaricomycetes</taxon>
        <taxon>Agaricomycetidae</taxon>
        <taxon>Boletales</taxon>
        <taxon>Suillineae</taxon>
        <taxon>Suillaceae</taxon>
        <taxon>Suillus</taxon>
    </lineage>
</organism>
<accession>A0AAD4DX91</accession>
<reference evidence="2" key="1">
    <citation type="journal article" date="2020" name="New Phytol.">
        <title>Comparative genomics reveals dynamic genome evolution in host specialist ectomycorrhizal fungi.</title>
        <authorList>
            <person name="Lofgren L.A."/>
            <person name="Nguyen N.H."/>
            <person name="Vilgalys R."/>
            <person name="Ruytinx J."/>
            <person name="Liao H.L."/>
            <person name="Branco S."/>
            <person name="Kuo A."/>
            <person name="LaButti K."/>
            <person name="Lipzen A."/>
            <person name="Andreopoulos W."/>
            <person name="Pangilinan J."/>
            <person name="Riley R."/>
            <person name="Hundley H."/>
            <person name="Na H."/>
            <person name="Barry K."/>
            <person name="Grigoriev I.V."/>
            <person name="Stajich J.E."/>
            <person name="Kennedy P.G."/>
        </authorList>
    </citation>
    <scope>NUCLEOTIDE SEQUENCE</scope>
    <source>
        <strain evidence="2">FC203</strain>
    </source>
</reference>
<evidence type="ECO:0000313" key="2">
    <source>
        <dbReference type="EMBL" id="KAG1894288.1"/>
    </source>
</evidence>